<evidence type="ECO:0000256" key="4">
    <source>
        <dbReference type="ARBA" id="ARBA00023163"/>
    </source>
</evidence>
<dbReference type="SUPFAM" id="SSF53850">
    <property type="entry name" value="Periplasmic binding protein-like II"/>
    <property type="match status" value="1"/>
</dbReference>
<dbReference type="InterPro" id="IPR005119">
    <property type="entry name" value="LysR_subst-bd"/>
</dbReference>
<dbReference type="Gene3D" id="1.10.10.10">
    <property type="entry name" value="Winged helix-like DNA-binding domain superfamily/Winged helix DNA-binding domain"/>
    <property type="match status" value="1"/>
</dbReference>
<dbReference type="PANTHER" id="PTHR30346">
    <property type="entry name" value="TRANSCRIPTIONAL DUAL REGULATOR HCAR-RELATED"/>
    <property type="match status" value="1"/>
</dbReference>
<keyword evidence="3" id="KW-0238">DNA-binding</keyword>
<gene>
    <name evidence="6" type="ORF">MIPYR_30375</name>
</gene>
<dbReference type="InterPro" id="IPR036388">
    <property type="entry name" value="WH-like_DNA-bd_sf"/>
</dbReference>
<dbReference type="AlphaFoldDB" id="A0A1Y5P687"/>
<dbReference type="Pfam" id="PF03466">
    <property type="entry name" value="LysR_substrate"/>
    <property type="match status" value="1"/>
</dbReference>
<sequence length="315" mass="33573">MSHADDTIGFVDPDDGREPSLDPRSLMVFRAVGRYGSMSAAAAALAWTQPAVSQHVRRLERTHGVPLIARRGRGIELTSAGHDLLRHADAVAAVLHDAERAMRAHAQAEAGVVRVVAFPSAMATIVSPAVRALADTNAGLQLELTQLEPPEAMRSLARGECDIAIIFEYAEEQHDLNGFTAQPLADDPLMAVLPASHPHAQSDAMDLADLADARWVAGCVNCRRHLLHSAARRGFTPDIRHSTDDYVVVQALVADDLAVAVLPRLALAASRNPAVATVPIDGEPPRRVMALTRPGGVAMPAVGEVVRSLREASGR</sequence>
<dbReference type="CDD" id="cd08423">
    <property type="entry name" value="PBP2_LTTR_like_6"/>
    <property type="match status" value="1"/>
</dbReference>
<keyword evidence="4" id="KW-0804">Transcription</keyword>
<evidence type="ECO:0000256" key="3">
    <source>
        <dbReference type="ARBA" id="ARBA00023125"/>
    </source>
</evidence>
<keyword evidence="2" id="KW-0805">Transcription regulation</keyword>
<evidence type="ECO:0000259" key="5">
    <source>
        <dbReference type="PROSITE" id="PS50931"/>
    </source>
</evidence>
<dbReference type="InterPro" id="IPR036390">
    <property type="entry name" value="WH_DNA-bd_sf"/>
</dbReference>
<evidence type="ECO:0000256" key="2">
    <source>
        <dbReference type="ARBA" id="ARBA00023015"/>
    </source>
</evidence>
<reference evidence="6" key="1">
    <citation type="submission" date="2016-03" db="EMBL/GenBank/DDBJ databases">
        <authorList>
            <person name="Ploux O."/>
        </authorList>
    </citation>
    <scope>NUCLEOTIDE SEQUENCE</scope>
    <source>
        <strain evidence="6">UC1</strain>
    </source>
</reference>
<evidence type="ECO:0000313" key="6">
    <source>
        <dbReference type="EMBL" id="SBS73050.1"/>
    </source>
</evidence>
<comment type="similarity">
    <text evidence="1">Belongs to the LysR transcriptional regulatory family.</text>
</comment>
<dbReference type="PROSITE" id="PS50931">
    <property type="entry name" value="HTH_LYSR"/>
    <property type="match status" value="1"/>
</dbReference>
<dbReference type="Pfam" id="PF00126">
    <property type="entry name" value="HTH_1"/>
    <property type="match status" value="1"/>
</dbReference>
<dbReference type="GO" id="GO:0003700">
    <property type="term" value="F:DNA-binding transcription factor activity"/>
    <property type="evidence" value="ECO:0007669"/>
    <property type="project" value="InterPro"/>
</dbReference>
<dbReference type="SUPFAM" id="SSF46785">
    <property type="entry name" value="Winged helix' DNA-binding domain"/>
    <property type="match status" value="1"/>
</dbReference>
<dbReference type="Gene3D" id="3.40.190.10">
    <property type="entry name" value="Periplasmic binding protein-like II"/>
    <property type="match status" value="2"/>
</dbReference>
<dbReference type="RefSeq" id="WP_295576317.1">
    <property type="nucleotide sequence ID" value="NZ_FLQR01000007.1"/>
</dbReference>
<organism evidence="6">
    <name type="scientific">uncultured Microbacterium sp</name>
    <dbReference type="NCBI Taxonomy" id="191216"/>
    <lineage>
        <taxon>Bacteria</taxon>
        <taxon>Bacillati</taxon>
        <taxon>Actinomycetota</taxon>
        <taxon>Actinomycetes</taxon>
        <taxon>Micrococcales</taxon>
        <taxon>Microbacteriaceae</taxon>
        <taxon>Microbacterium</taxon>
        <taxon>environmental samples</taxon>
    </lineage>
</organism>
<dbReference type="PANTHER" id="PTHR30346:SF29">
    <property type="entry name" value="LYSR SUBSTRATE-BINDING"/>
    <property type="match status" value="1"/>
</dbReference>
<accession>A0A1Y5P687</accession>
<dbReference type="InterPro" id="IPR000847">
    <property type="entry name" value="LysR_HTH_N"/>
</dbReference>
<dbReference type="GO" id="GO:0003677">
    <property type="term" value="F:DNA binding"/>
    <property type="evidence" value="ECO:0007669"/>
    <property type="project" value="UniProtKB-KW"/>
</dbReference>
<dbReference type="PRINTS" id="PR00039">
    <property type="entry name" value="HTHLYSR"/>
</dbReference>
<protein>
    <submittedName>
        <fullName evidence="6">Transcriptional regulator, LysR family</fullName>
    </submittedName>
</protein>
<proteinExistence type="inferred from homology"/>
<evidence type="ECO:0000256" key="1">
    <source>
        <dbReference type="ARBA" id="ARBA00009437"/>
    </source>
</evidence>
<dbReference type="GO" id="GO:0032993">
    <property type="term" value="C:protein-DNA complex"/>
    <property type="evidence" value="ECO:0007669"/>
    <property type="project" value="TreeGrafter"/>
</dbReference>
<feature type="domain" description="HTH lysR-type" evidence="5">
    <location>
        <begin position="21"/>
        <end position="78"/>
    </location>
</feature>
<dbReference type="EMBL" id="FLQR01000007">
    <property type="protein sequence ID" value="SBS73050.1"/>
    <property type="molecule type" value="Genomic_DNA"/>
</dbReference>
<name>A0A1Y5P687_9MICO</name>